<evidence type="ECO:0000256" key="9">
    <source>
        <dbReference type="PROSITE-ProRule" id="PRU00169"/>
    </source>
</evidence>
<evidence type="ECO:0000256" key="8">
    <source>
        <dbReference type="ARBA" id="ARBA00023163"/>
    </source>
</evidence>
<dbReference type="SUPFAM" id="SSF55785">
    <property type="entry name" value="PYP-like sensor domain (PAS domain)"/>
    <property type="match status" value="1"/>
</dbReference>
<dbReference type="Gene3D" id="1.10.287.130">
    <property type="match status" value="1"/>
</dbReference>
<dbReference type="SMART" id="SM00388">
    <property type="entry name" value="HisKA"/>
    <property type="match status" value="1"/>
</dbReference>
<evidence type="ECO:0000256" key="4">
    <source>
        <dbReference type="ARBA" id="ARBA00022679"/>
    </source>
</evidence>
<evidence type="ECO:0000256" key="3">
    <source>
        <dbReference type="ARBA" id="ARBA00022553"/>
    </source>
</evidence>
<dbReference type="Pfam" id="PF00989">
    <property type="entry name" value="PAS"/>
    <property type="match status" value="1"/>
</dbReference>
<dbReference type="Proteomes" id="UP000184603">
    <property type="component" value="Unassembled WGS sequence"/>
</dbReference>
<dbReference type="GO" id="GO:0009927">
    <property type="term" value="F:histidine phosphotransfer kinase activity"/>
    <property type="evidence" value="ECO:0007669"/>
    <property type="project" value="TreeGrafter"/>
</dbReference>
<dbReference type="Pfam" id="PF02518">
    <property type="entry name" value="HATPase_c"/>
    <property type="match status" value="1"/>
</dbReference>
<reference evidence="13 14" key="1">
    <citation type="submission" date="2016-12" db="EMBL/GenBank/DDBJ databases">
        <authorList>
            <person name="Song W.-J."/>
            <person name="Kurnit D.M."/>
        </authorList>
    </citation>
    <scope>NUCLEOTIDE SEQUENCE [LARGE SCALE GENOMIC DNA]</scope>
    <source>
        <strain evidence="13 14">DSM 18488</strain>
    </source>
</reference>
<dbReference type="EMBL" id="FRFE01000006">
    <property type="protein sequence ID" value="SHO46662.1"/>
    <property type="molecule type" value="Genomic_DNA"/>
</dbReference>
<evidence type="ECO:0000256" key="2">
    <source>
        <dbReference type="ARBA" id="ARBA00012438"/>
    </source>
</evidence>
<keyword evidence="8" id="KW-0804">Transcription</keyword>
<dbReference type="InterPro" id="IPR000014">
    <property type="entry name" value="PAS"/>
</dbReference>
<dbReference type="Gene3D" id="3.40.50.2300">
    <property type="match status" value="1"/>
</dbReference>
<keyword evidence="7" id="KW-0805">Transcription regulation</keyword>
<dbReference type="InterPro" id="IPR036890">
    <property type="entry name" value="HATPase_C_sf"/>
</dbReference>
<keyword evidence="3 9" id="KW-0597">Phosphoprotein</keyword>
<dbReference type="FunFam" id="3.40.50.2300:FF:000018">
    <property type="entry name" value="DNA-binding transcriptional regulator NtrC"/>
    <property type="match status" value="1"/>
</dbReference>
<dbReference type="PRINTS" id="PR00344">
    <property type="entry name" value="BCTRLSENSOR"/>
</dbReference>
<keyword evidence="14" id="KW-1185">Reference proteome</keyword>
<dbReference type="Pfam" id="PF00512">
    <property type="entry name" value="HisKA"/>
    <property type="match status" value="1"/>
</dbReference>
<dbReference type="SMART" id="SM00387">
    <property type="entry name" value="HATPase_c"/>
    <property type="match status" value="1"/>
</dbReference>
<dbReference type="Gene3D" id="3.30.450.20">
    <property type="entry name" value="PAS domain"/>
    <property type="match status" value="1"/>
</dbReference>
<comment type="catalytic activity">
    <reaction evidence="1">
        <text>ATP + protein L-histidine = ADP + protein N-phospho-L-histidine.</text>
        <dbReference type="EC" id="2.7.13.3"/>
    </reaction>
</comment>
<keyword evidence="5 13" id="KW-0418">Kinase</keyword>
<evidence type="ECO:0000259" key="10">
    <source>
        <dbReference type="PROSITE" id="PS50109"/>
    </source>
</evidence>
<feature type="domain" description="PAS" evidence="12">
    <location>
        <begin position="172"/>
        <end position="245"/>
    </location>
</feature>
<evidence type="ECO:0000313" key="14">
    <source>
        <dbReference type="Proteomes" id="UP000184603"/>
    </source>
</evidence>
<dbReference type="InterPro" id="IPR001789">
    <property type="entry name" value="Sig_transdc_resp-reg_receiver"/>
</dbReference>
<feature type="domain" description="Histidine kinase" evidence="10">
    <location>
        <begin position="296"/>
        <end position="515"/>
    </location>
</feature>
<accession>A0A1M7Y3B7</accession>
<dbReference type="FunFam" id="3.30.565.10:FF:000006">
    <property type="entry name" value="Sensor histidine kinase WalK"/>
    <property type="match status" value="1"/>
</dbReference>
<feature type="modified residue" description="4-aspartylphosphate" evidence="9">
    <location>
        <position position="81"/>
    </location>
</feature>
<evidence type="ECO:0000256" key="7">
    <source>
        <dbReference type="ARBA" id="ARBA00023015"/>
    </source>
</evidence>
<dbReference type="SMART" id="SM00448">
    <property type="entry name" value="REC"/>
    <property type="match status" value="1"/>
</dbReference>
<feature type="domain" description="Response regulatory" evidence="11">
    <location>
        <begin position="32"/>
        <end position="146"/>
    </location>
</feature>
<sequence length="528" mass="58395">MVLTAHRQLQEYFRWLSDKGIIFLEKEMGDIRILIIDDEEVIREGVQRALSGRGYEIAKAENGEKGIEMIRNSGFDIVLLDLMMPGIDGFAVLDWIKENRPQTEVVVVTGFATVSKAVTAMKQGAFDFVGKPFTPDYIRIVVSRAAEKIKLSAEAERLREEHSLNLAAIQNEKSRLKTVFGCMAEAVVITDSNSIVVHHNPAAIKILEIQTDPVIGKPLAASILDDTAVNMVKQAMANSSVVTREFPPGTISRKFLRAHCAPVTVDNGVVIGSVTAFEDISTHKEIDRMKSDFVAMVAHELKSPLASIEQMIYALQIGCEHESGAACSTMHNRITVRTRDLLSMIDNLLNLSKMENGTVEFNLEPIRGHEVLDHILDVITLQAKNRGITITYNPSEEEWWFNVDYDHIRSACMNIISNAVKYTPDGGKVDISTSISGGFANIVVKDSGIGISKEDLPHIFDRFFRVKGKATRHITGSGLGLSLVKEVVDAHQGYIEVNSELEKGTTFTLSFPITPQPAMEEKATIESQ</sequence>
<evidence type="ECO:0000259" key="12">
    <source>
        <dbReference type="PROSITE" id="PS50112"/>
    </source>
</evidence>
<dbReference type="PROSITE" id="PS50112">
    <property type="entry name" value="PAS"/>
    <property type="match status" value="1"/>
</dbReference>
<dbReference type="SUPFAM" id="SSF47384">
    <property type="entry name" value="Homodimeric domain of signal transducing histidine kinase"/>
    <property type="match status" value="1"/>
</dbReference>
<dbReference type="InterPro" id="IPR013767">
    <property type="entry name" value="PAS_fold"/>
</dbReference>
<dbReference type="Pfam" id="PF00072">
    <property type="entry name" value="Response_reg"/>
    <property type="match status" value="1"/>
</dbReference>
<proteinExistence type="predicted"/>
<dbReference type="SUPFAM" id="SSF55874">
    <property type="entry name" value="ATPase domain of HSP90 chaperone/DNA topoisomerase II/histidine kinase"/>
    <property type="match status" value="1"/>
</dbReference>
<dbReference type="SUPFAM" id="SSF52172">
    <property type="entry name" value="CheY-like"/>
    <property type="match status" value="1"/>
</dbReference>
<dbReference type="InterPro" id="IPR011006">
    <property type="entry name" value="CheY-like_superfamily"/>
</dbReference>
<dbReference type="InterPro" id="IPR003661">
    <property type="entry name" value="HisK_dim/P_dom"/>
</dbReference>
<evidence type="ECO:0000256" key="5">
    <source>
        <dbReference type="ARBA" id="ARBA00022777"/>
    </source>
</evidence>
<evidence type="ECO:0000256" key="6">
    <source>
        <dbReference type="ARBA" id="ARBA00023012"/>
    </source>
</evidence>
<dbReference type="InterPro" id="IPR003594">
    <property type="entry name" value="HATPase_dom"/>
</dbReference>
<dbReference type="CDD" id="cd00082">
    <property type="entry name" value="HisKA"/>
    <property type="match status" value="1"/>
</dbReference>
<dbReference type="InterPro" id="IPR004358">
    <property type="entry name" value="Sig_transdc_His_kin-like_C"/>
</dbReference>
<dbReference type="InterPro" id="IPR036097">
    <property type="entry name" value="HisK_dim/P_sf"/>
</dbReference>
<dbReference type="EC" id="2.7.13.3" evidence="2"/>
<dbReference type="Gene3D" id="3.30.565.10">
    <property type="entry name" value="Histidine kinase-like ATPase, C-terminal domain"/>
    <property type="match status" value="1"/>
</dbReference>
<evidence type="ECO:0000313" key="13">
    <source>
        <dbReference type="EMBL" id="SHO46662.1"/>
    </source>
</evidence>
<dbReference type="GO" id="GO:0000155">
    <property type="term" value="F:phosphorelay sensor kinase activity"/>
    <property type="evidence" value="ECO:0007669"/>
    <property type="project" value="InterPro"/>
</dbReference>
<evidence type="ECO:0000259" key="11">
    <source>
        <dbReference type="PROSITE" id="PS50110"/>
    </source>
</evidence>
<evidence type="ECO:0000256" key="1">
    <source>
        <dbReference type="ARBA" id="ARBA00000085"/>
    </source>
</evidence>
<keyword evidence="4" id="KW-0808">Transferase</keyword>
<name>A0A1M7Y3B7_9BACT</name>
<protein>
    <recommendedName>
        <fullName evidence="2">histidine kinase</fullName>
        <ecNumber evidence="2">2.7.13.3</ecNumber>
    </recommendedName>
</protein>
<dbReference type="STRING" id="1121416.SAMN02745220_01586"/>
<dbReference type="PANTHER" id="PTHR43047:SF72">
    <property type="entry name" value="OSMOSENSING HISTIDINE PROTEIN KINASE SLN1"/>
    <property type="match status" value="1"/>
</dbReference>
<dbReference type="InterPro" id="IPR035965">
    <property type="entry name" value="PAS-like_dom_sf"/>
</dbReference>
<dbReference type="PROSITE" id="PS50110">
    <property type="entry name" value="RESPONSE_REGULATORY"/>
    <property type="match status" value="1"/>
</dbReference>
<dbReference type="PANTHER" id="PTHR43047">
    <property type="entry name" value="TWO-COMPONENT HISTIDINE PROTEIN KINASE"/>
    <property type="match status" value="1"/>
</dbReference>
<organism evidence="13 14">
    <name type="scientific">Desulfopila aestuarii DSM 18488</name>
    <dbReference type="NCBI Taxonomy" id="1121416"/>
    <lineage>
        <taxon>Bacteria</taxon>
        <taxon>Pseudomonadati</taxon>
        <taxon>Thermodesulfobacteriota</taxon>
        <taxon>Desulfobulbia</taxon>
        <taxon>Desulfobulbales</taxon>
        <taxon>Desulfocapsaceae</taxon>
        <taxon>Desulfopila</taxon>
    </lineage>
</organism>
<dbReference type="PROSITE" id="PS50109">
    <property type="entry name" value="HIS_KIN"/>
    <property type="match status" value="1"/>
</dbReference>
<gene>
    <name evidence="13" type="ORF">SAMN02745220_01586</name>
</gene>
<dbReference type="GO" id="GO:0005886">
    <property type="term" value="C:plasma membrane"/>
    <property type="evidence" value="ECO:0007669"/>
    <property type="project" value="TreeGrafter"/>
</dbReference>
<keyword evidence="6" id="KW-0902">Two-component regulatory system</keyword>
<dbReference type="InterPro" id="IPR005467">
    <property type="entry name" value="His_kinase_dom"/>
</dbReference>
<dbReference type="AlphaFoldDB" id="A0A1M7Y3B7"/>